<dbReference type="RefSeq" id="WP_153420818.1">
    <property type="nucleotide sequence ID" value="NZ_WFLM01000004.1"/>
</dbReference>
<reference evidence="1 2" key="1">
    <citation type="submission" date="2019-10" db="EMBL/GenBank/DDBJ databases">
        <title>New species of Slilvanegrellaceae.</title>
        <authorList>
            <person name="Pitt A."/>
            <person name="Hahn M.W."/>
        </authorList>
    </citation>
    <scope>NUCLEOTIDE SEQUENCE [LARGE SCALE GENOMIC DNA]</scope>
    <source>
        <strain evidence="1 2">SP-Ram-0.45-NSY-1</strain>
    </source>
</reference>
<keyword evidence="2" id="KW-1185">Reference proteome</keyword>
<dbReference type="Proteomes" id="UP000437748">
    <property type="component" value="Unassembled WGS sequence"/>
</dbReference>
<proteinExistence type="predicted"/>
<sequence length="65" mass="7990">MQNFNYDEENDIWIIKHPINEGDIIEKYNDKTELWERYKVQRDSNGNWHLPNGETFSKSWIVRHP</sequence>
<protein>
    <submittedName>
        <fullName evidence="1">Uncharacterized protein</fullName>
    </submittedName>
</protein>
<accession>A0A6N6VU84</accession>
<evidence type="ECO:0000313" key="1">
    <source>
        <dbReference type="EMBL" id="KAB8037741.1"/>
    </source>
</evidence>
<organism evidence="1 2">
    <name type="scientific">Silvanigrella paludirubra</name>
    <dbReference type="NCBI Taxonomy" id="2499159"/>
    <lineage>
        <taxon>Bacteria</taxon>
        <taxon>Pseudomonadati</taxon>
        <taxon>Bdellovibrionota</taxon>
        <taxon>Oligoflexia</taxon>
        <taxon>Silvanigrellales</taxon>
        <taxon>Silvanigrellaceae</taxon>
        <taxon>Silvanigrella</taxon>
    </lineage>
</organism>
<dbReference type="EMBL" id="WFLM01000004">
    <property type="protein sequence ID" value="KAB8037741.1"/>
    <property type="molecule type" value="Genomic_DNA"/>
</dbReference>
<name>A0A6N6VU84_9BACT</name>
<evidence type="ECO:0000313" key="2">
    <source>
        <dbReference type="Proteomes" id="UP000437748"/>
    </source>
</evidence>
<dbReference type="AlphaFoldDB" id="A0A6N6VU84"/>
<gene>
    <name evidence="1" type="ORF">GCL60_11245</name>
</gene>
<comment type="caution">
    <text evidence="1">The sequence shown here is derived from an EMBL/GenBank/DDBJ whole genome shotgun (WGS) entry which is preliminary data.</text>
</comment>